<dbReference type="SUPFAM" id="SSF56112">
    <property type="entry name" value="Protein kinase-like (PK-like)"/>
    <property type="match status" value="1"/>
</dbReference>
<feature type="region of interest" description="Disordered" evidence="1">
    <location>
        <begin position="289"/>
        <end position="317"/>
    </location>
</feature>
<evidence type="ECO:0000259" key="2">
    <source>
        <dbReference type="PROSITE" id="PS50011"/>
    </source>
</evidence>
<name>A0ABP0B8S2_9PEZI</name>
<dbReference type="InterPro" id="IPR011009">
    <property type="entry name" value="Kinase-like_dom_sf"/>
</dbReference>
<organism evidence="3 4">
    <name type="scientific">Sporothrix eucalyptigena</name>
    <dbReference type="NCBI Taxonomy" id="1812306"/>
    <lineage>
        <taxon>Eukaryota</taxon>
        <taxon>Fungi</taxon>
        <taxon>Dikarya</taxon>
        <taxon>Ascomycota</taxon>
        <taxon>Pezizomycotina</taxon>
        <taxon>Sordariomycetes</taxon>
        <taxon>Sordariomycetidae</taxon>
        <taxon>Ophiostomatales</taxon>
        <taxon>Ophiostomataceae</taxon>
        <taxon>Sporothrix</taxon>
    </lineage>
</organism>
<gene>
    <name evidence="3" type="ORF">SEUCBS140593_002685</name>
</gene>
<keyword evidence="4" id="KW-1185">Reference proteome</keyword>
<comment type="caution">
    <text evidence="3">The sequence shown here is derived from an EMBL/GenBank/DDBJ whole genome shotgun (WGS) entry which is preliminary data.</text>
</comment>
<feature type="region of interest" description="Disordered" evidence="1">
    <location>
        <begin position="683"/>
        <end position="707"/>
    </location>
</feature>
<accession>A0ABP0B8S2</accession>
<dbReference type="Gene3D" id="1.10.510.10">
    <property type="entry name" value="Transferase(Phosphotransferase) domain 1"/>
    <property type="match status" value="1"/>
</dbReference>
<dbReference type="EMBL" id="CAWUHD010000018">
    <property type="protein sequence ID" value="CAK7215896.1"/>
    <property type="molecule type" value="Genomic_DNA"/>
</dbReference>
<feature type="compositionally biased region" description="Polar residues" evidence="1">
    <location>
        <begin position="692"/>
        <end position="703"/>
    </location>
</feature>
<feature type="domain" description="Protein kinase" evidence="2">
    <location>
        <begin position="276"/>
        <end position="647"/>
    </location>
</feature>
<evidence type="ECO:0000313" key="3">
    <source>
        <dbReference type="EMBL" id="CAK7215896.1"/>
    </source>
</evidence>
<evidence type="ECO:0000313" key="4">
    <source>
        <dbReference type="Proteomes" id="UP001642482"/>
    </source>
</evidence>
<reference evidence="3 4" key="1">
    <citation type="submission" date="2024-01" db="EMBL/GenBank/DDBJ databases">
        <authorList>
            <person name="Allen C."/>
            <person name="Tagirdzhanova G."/>
        </authorList>
    </citation>
    <scope>NUCLEOTIDE SEQUENCE [LARGE SCALE GENOMIC DNA]</scope>
</reference>
<evidence type="ECO:0000256" key="1">
    <source>
        <dbReference type="SAM" id="MobiDB-lite"/>
    </source>
</evidence>
<dbReference type="PROSITE" id="PS50011">
    <property type="entry name" value="PROTEIN_KINASE_DOM"/>
    <property type="match status" value="1"/>
</dbReference>
<dbReference type="Proteomes" id="UP001642482">
    <property type="component" value="Unassembled WGS sequence"/>
</dbReference>
<sequence length="740" mass="83811">MTSDRAKIRNKTLNRLPERTAASDPFAFTMDLRFKTIHDVVHATAAFAGHPPGNSHEGVNHDGIATPAAVDGVDFESDNGVAWTMSLLNPKNRIDSLEPLADPTWHIQGAAGLGTQFHAYPAFLGKLPPAMHIDTFVEEAVTFPLNLRRVLDMHQVFHIKDKLRVGRLGITRHIERILHYHTVHPDGKLKPDVVDGIFKNGPFGTMIIIRNLTYDIRKSQIEIYRNHQLESDLKSYVELKTMWGLTDGGDKVPLPPEIDISDVRLISQLADSISKVLIMQLNGRNETATIMSNHHRRKGKKDGHQDKSHGRNNGTNGEPYQVVVLKAVSDKVRFLYQELRALLRDVPPHSGILSRPLHVVTKRCLFGNKTGVIGFTMPYYKEGSLRDALPLLRIHGQLNFATQVRWASQITEAMCHVWHKGNKGQGFYYPDLRLDNVVLTAPGPDGDVGLIDFEQRGVWSDFSSPEVDYIESLRVVAFDEYEFEFDDPDEVCEEHFKKLKACYDAAAIINPPPPTPMHKSTRRHVLVRLEDDTKYSNPPNGYNIPWNCLTKPEQEAAMVYMLGRLLWCIFEGMSAPHRGAIWQSYPREPELEFPAFRQTPLAAQKLILKCFGDAGAQEQSQFMRHCSKLYIKQSLDASELHDGGPTYKLVSDNLEFKAREFWHKRLAEGDAWLNERNQRLREEGERIKNGENKASTAGNGNSKQGKRNLDASLVEMSTYGRPTLRQVLHWLQELDVKPGN</sequence>
<dbReference type="InterPro" id="IPR000719">
    <property type="entry name" value="Prot_kinase_dom"/>
</dbReference>
<protein>
    <recommendedName>
        <fullName evidence="2">Protein kinase domain-containing protein</fullName>
    </recommendedName>
</protein>
<proteinExistence type="predicted"/>